<dbReference type="InterPro" id="IPR036291">
    <property type="entry name" value="NAD(P)-bd_dom_sf"/>
</dbReference>
<dbReference type="OrthoDB" id="542013at2759"/>
<protein>
    <recommendedName>
        <fullName evidence="4">Short-chain dehydrogenase</fullName>
    </recommendedName>
</protein>
<comment type="caution">
    <text evidence="2">The sequence shown here is derived from an EMBL/GenBank/DDBJ whole genome shotgun (WGS) entry which is preliminary data.</text>
</comment>
<evidence type="ECO:0000313" key="2">
    <source>
        <dbReference type="EMBL" id="RDW60398.1"/>
    </source>
</evidence>
<keyword evidence="1" id="KW-0560">Oxidoreductase</keyword>
<dbReference type="PANTHER" id="PTHR43157:SF67">
    <property type="entry name" value="DEHYDROGENASE_REDUCTASE FAMILY PROTEIN, PUTATIVE (AFU_ORTHOLOGUE AFUA_3G02580)-RELATED"/>
    <property type="match status" value="1"/>
</dbReference>
<dbReference type="RefSeq" id="XP_026598510.1">
    <property type="nucleotide sequence ID" value="XM_026752872.1"/>
</dbReference>
<evidence type="ECO:0008006" key="4">
    <source>
        <dbReference type="Google" id="ProtNLM"/>
    </source>
</evidence>
<dbReference type="GeneID" id="38121226"/>
<evidence type="ECO:0000256" key="1">
    <source>
        <dbReference type="ARBA" id="ARBA00023002"/>
    </source>
</evidence>
<dbReference type="Gene3D" id="3.40.50.720">
    <property type="entry name" value="NAD(P)-binding Rossmann-like Domain"/>
    <property type="match status" value="1"/>
</dbReference>
<dbReference type="PANTHER" id="PTHR43157">
    <property type="entry name" value="PHOSPHATIDYLINOSITOL-GLYCAN BIOSYNTHESIS CLASS F PROTEIN-RELATED"/>
    <property type="match status" value="1"/>
</dbReference>
<accession>A0A3D8QFF7</accession>
<keyword evidence="3" id="KW-1185">Reference proteome</keyword>
<dbReference type="SUPFAM" id="SSF51735">
    <property type="entry name" value="NAD(P)-binding Rossmann-fold domains"/>
    <property type="match status" value="1"/>
</dbReference>
<sequence>MGFPTFCYNQLLVTPTIPTASFDGQTAIITGSNTGLGLETARHIARLGGSKVILAVRNIAAGEVAAKDIERTTGCAPGTCEVWHLDLASARSVLEFAERAKGLERIDTLVLNAAVATKIFRLAEGGYERSVTVNTINHFILALLLLPQLRKTGLDYPDRAAPPHITVLTSQVHAWPEFPQSKDPRGIFVALSDKAAARMDERYPITKLLNVYFTTELVEQTRNDNGEVPVIINMLDTGFCHSELSRENKGIEEFGFNIFKAIFARREEVGARTTVISASAGVETHGKYMVNGLIADEALSERVYNEEGRRIQKQLWEEFTNIAEEVKPGIMKEFRS</sequence>
<organism evidence="2 3">
    <name type="scientific">Aspergillus mulundensis</name>
    <dbReference type="NCBI Taxonomy" id="1810919"/>
    <lineage>
        <taxon>Eukaryota</taxon>
        <taxon>Fungi</taxon>
        <taxon>Dikarya</taxon>
        <taxon>Ascomycota</taxon>
        <taxon>Pezizomycotina</taxon>
        <taxon>Eurotiomycetes</taxon>
        <taxon>Eurotiomycetidae</taxon>
        <taxon>Eurotiales</taxon>
        <taxon>Aspergillaceae</taxon>
        <taxon>Aspergillus</taxon>
        <taxon>Aspergillus subgen. Nidulantes</taxon>
    </lineage>
</organism>
<dbReference type="Pfam" id="PF00106">
    <property type="entry name" value="adh_short"/>
    <property type="match status" value="1"/>
</dbReference>
<evidence type="ECO:0000313" key="3">
    <source>
        <dbReference type="Proteomes" id="UP000256690"/>
    </source>
</evidence>
<dbReference type="AlphaFoldDB" id="A0A3D8QFF7"/>
<dbReference type="GO" id="GO:0016491">
    <property type="term" value="F:oxidoreductase activity"/>
    <property type="evidence" value="ECO:0007669"/>
    <property type="project" value="UniProtKB-KW"/>
</dbReference>
<proteinExistence type="predicted"/>
<dbReference type="EMBL" id="PVWQ01000018">
    <property type="protein sequence ID" value="RDW60398.1"/>
    <property type="molecule type" value="Genomic_DNA"/>
</dbReference>
<dbReference type="Proteomes" id="UP000256690">
    <property type="component" value="Unassembled WGS sequence"/>
</dbReference>
<dbReference type="InterPro" id="IPR002347">
    <property type="entry name" value="SDR_fam"/>
</dbReference>
<name>A0A3D8QFF7_9EURO</name>
<gene>
    <name evidence="2" type="ORF">DSM5745_10856</name>
</gene>
<dbReference type="STRING" id="1810919.A0A3D8QFF7"/>
<reference evidence="2 3" key="1">
    <citation type="journal article" date="2018" name="IMA Fungus">
        <title>IMA Genome-F 9: Draft genome sequence of Annulohypoxylon stygium, Aspergillus mulundensis, Berkeleyomyces basicola (syn. Thielaviopsis basicola), Ceratocystis smalleyi, two Cercospora beticola strains, Coleophoma cylindrospora, Fusarium fracticaudum, Phialophora cf. hyalina, and Morchella septimelata.</title>
        <authorList>
            <person name="Wingfield B.D."/>
            <person name="Bills G.F."/>
            <person name="Dong Y."/>
            <person name="Huang W."/>
            <person name="Nel W.J."/>
            <person name="Swalarsk-Parry B.S."/>
            <person name="Vaghefi N."/>
            <person name="Wilken P.M."/>
            <person name="An Z."/>
            <person name="de Beer Z.W."/>
            <person name="De Vos L."/>
            <person name="Chen L."/>
            <person name="Duong T.A."/>
            <person name="Gao Y."/>
            <person name="Hammerbacher A."/>
            <person name="Kikkert J.R."/>
            <person name="Li Y."/>
            <person name="Li H."/>
            <person name="Li K."/>
            <person name="Li Q."/>
            <person name="Liu X."/>
            <person name="Ma X."/>
            <person name="Naidoo K."/>
            <person name="Pethybridge S.J."/>
            <person name="Sun J."/>
            <person name="Steenkamp E.T."/>
            <person name="van der Nest M.A."/>
            <person name="van Wyk S."/>
            <person name="Wingfield M.J."/>
            <person name="Xiong C."/>
            <person name="Yue Q."/>
            <person name="Zhang X."/>
        </authorList>
    </citation>
    <scope>NUCLEOTIDE SEQUENCE [LARGE SCALE GENOMIC DNA]</scope>
    <source>
        <strain evidence="2 3">DSM 5745</strain>
    </source>
</reference>